<comment type="caution">
    <text evidence="3">The sequence shown here is derived from an EMBL/GenBank/DDBJ whole genome shotgun (WGS) entry which is preliminary data.</text>
</comment>
<sequence>MVDGTVRDCITGLTVDLSQRPRQPPRPLRRRSQMSLTSLDCSFRSNNTLMSDDEVEGLEKSGQQLELQRMDNIEENLEAMDERNERLDRSDKDVDDAALGTADEYGVGSGGDNGGRSGGALAGGNGVESGGENVKGCNDGGGADEPDELGSGGENGRGCDGGCRVSNENADDANAGNGIHSTHDGDNNGNVIHSMHDGKTTGDNSGDGIRHMHDGNATGNNSGLGIYSVHDGSTTGNINGNVDGICDANAMCTDTGNNSGNEIVDDSNAGNVQMRNKRK</sequence>
<keyword evidence="1" id="KW-0175">Coiled coil</keyword>
<organism evidence="3 4">
    <name type="scientific">Batillaria attramentaria</name>
    <dbReference type="NCBI Taxonomy" id="370345"/>
    <lineage>
        <taxon>Eukaryota</taxon>
        <taxon>Metazoa</taxon>
        <taxon>Spiralia</taxon>
        <taxon>Lophotrochozoa</taxon>
        <taxon>Mollusca</taxon>
        <taxon>Gastropoda</taxon>
        <taxon>Caenogastropoda</taxon>
        <taxon>Sorbeoconcha</taxon>
        <taxon>Cerithioidea</taxon>
        <taxon>Batillariidae</taxon>
        <taxon>Batillaria</taxon>
    </lineage>
</organism>
<dbReference type="EMBL" id="JACVVK020000021">
    <property type="protein sequence ID" value="KAK7503194.1"/>
    <property type="molecule type" value="Genomic_DNA"/>
</dbReference>
<evidence type="ECO:0000313" key="4">
    <source>
        <dbReference type="Proteomes" id="UP001519460"/>
    </source>
</evidence>
<feature type="coiled-coil region" evidence="1">
    <location>
        <begin position="63"/>
        <end position="90"/>
    </location>
</feature>
<dbReference type="AlphaFoldDB" id="A0ABD0LUB9"/>
<gene>
    <name evidence="3" type="ORF">BaRGS_00005459</name>
</gene>
<feature type="compositionally biased region" description="Gly residues" evidence="2">
    <location>
        <begin position="107"/>
        <end position="129"/>
    </location>
</feature>
<feature type="compositionally biased region" description="Polar residues" evidence="2">
    <location>
        <begin position="268"/>
        <end position="279"/>
    </location>
</feature>
<dbReference type="Proteomes" id="UP001519460">
    <property type="component" value="Unassembled WGS sequence"/>
</dbReference>
<name>A0ABD0LUB9_9CAEN</name>
<protein>
    <submittedName>
        <fullName evidence="3">Uncharacterized protein</fullName>
    </submittedName>
</protein>
<feature type="region of interest" description="Disordered" evidence="2">
    <location>
        <begin position="101"/>
        <end position="155"/>
    </location>
</feature>
<reference evidence="3 4" key="1">
    <citation type="journal article" date="2023" name="Sci. Data">
        <title>Genome assembly of the Korean intertidal mud-creeper Batillaria attramentaria.</title>
        <authorList>
            <person name="Patra A.K."/>
            <person name="Ho P.T."/>
            <person name="Jun S."/>
            <person name="Lee S.J."/>
            <person name="Kim Y."/>
            <person name="Won Y.J."/>
        </authorList>
    </citation>
    <scope>NUCLEOTIDE SEQUENCE [LARGE SCALE GENOMIC DNA]</scope>
    <source>
        <strain evidence="3">Wonlab-2016</strain>
    </source>
</reference>
<accession>A0ABD0LUB9</accession>
<evidence type="ECO:0000256" key="1">
    <source>
        <dbReference type="SAM" id="Coils"/>
    </source>
</evidence>
<proteinExistence type="predicted"/>
<keyword evidence="4" id="KW-1185">Reference proteome</keyword>
<evidence type="ECO:0000256" key="2">
    <source>
        <dbReference type="SAM" id="MobiDB-lite"/>
    </source>
</evidence>
<evidence type="ECO:0000313" key="3">
    <source>
        <dbReference type="EMBL" id="KAK7503194.1"/>
    </source>
</evidence>
<feature type="region of interest" description="Disordered" evidence="2">
    <location>
        <begin position="260"/>
        <end position="279"/>
    </location>
</feature>